<protein>
    <submittedName>
        <fullName evidence="1">Uncharacterized protein</fullName>
    </submittedName>
</protein>
<dbReference type="NCBIfam" id="NF033691">
    <property type="entry name" value="immunity_MafI"/>
    <property type="match status" value="1"/>
</dbReference>
<comment type="caution">
    <text evidence="1">The sequence shown here is derived from an EMBL/GenBank/DDBJ whole genome shotgun (WGS) entry which is preliminary data.</text>
</comment>
<dbReference type="AlphaFoldDB" id="A0A4Q7L8M0"/>
<sequence>MAGTYAEAEIVLRQVVDRVGGELPESDVRSVGELIDAGELGVAYENLCTQLDEYEVEIDQESLAGLTAVAAYFAGATGTNGGAGTVVREWEEIHGFESASEFARFEKWIRDAVTEGSLTEVPVGERYGDIAAFDERWFREPAGQAWRLVAPDPPFTGVFLKVG</sequence>
<name>A0A4Q7L8M0_9PSEU</name>
<dbReference type="EMBL" id="SGWQ01000001">
    <property type="protein sequence ID" value="RZS44752.1"/>
    <property type="molecule type" value="Genomic_DNA"/>
</dbReference>
<accession>A0A4Q7L8M0</accession>
<evidence type="ECO:0000313" key="1">
    <source>
        <dbReference type="EMBL" id="RZS44752.1"/>
    </source>
</evidence>
<gene>
    <name evidence="1" type="ORF">EV193_101630</name>
</gene>
<dbReference type="OrthoDB" id="5197807at2"/>
<evidence type="ECO:0000313" key="2">
    <source>
        <dbReference type="Proteomes" id="UP000294257"/>
    </source>
</evidence>
<organism evidence="1 2">
    <name type="scientific">Herbihabitans rhizosphaerae</name>
    <dbReference type="NCBI Taxonomy" id="1872711"/>
    <lineage>
        <taxon>Bacteria</taxon>
        <taxon>Bacillati</taxon>
        <taxon>Actinomycetota</taxon>
        <taxon>Actinomycetes</taxon>
        <taxon>Pseudonocardiales</taxon>
        <taxon>Pseudonocardiaceae</taxon>
        <taxon>Herbihabitans</taxon>
    </lineage>
</organism>
<dbReference type="Proteomes" id="UP000294257">
    <property type="component" value="Unassembled WGS sequence"/>
</dbReference>
<reference evidence="1 2" key="1">
    <citation type="submission" date="2019-02" db="EMBL/GenBank/DDBJ databases">
        <title>Genomic Encyclopedia of Type Strains, Phase IV (KMG-IV): sequencing the most valuable type-strain genomes for metagenomic binning, comparative biology and taxonomic classification.</title>
        <authorList>
            <person name="Goeker M."/>
        </authorList>
    </citation>
    <scope>NUCLEOTIDE SEQUENCE [LARGE SCALE GENOMIC DNA]</scope>
    <source>
        <strain evidence="1 2">DSM 101727</strain>
    </source>
</reference>
<proteinExistence type="predicted"/>
<dbReference type="InterPro" id="IPR047880">
    <property type="entry name" value="MafI-like"/>
</dbReference>
<keyword evidence="2" id="KW-1185">Reference proteome</keyword>
<dbReference type="RefSeq" id="WP_130342398.1">
    <property type="nucleotide sequence ID" value="NZ_SGWQ01000001.1"/>
</dbReference>